<dbReference type="PANTHER" id="PTHR48009">
    <property type="entry name" value="LEUCINE-RICH REPEAT (LRR) FAMILY PROTEIN"/>
    <property type="match status" value="1"/>
</dbReference>
<reference evidence="1" key="1">
    <citation type="submission" date="2020-09" db="EMBL/GenBank/DDBJ databases">
        <title>Genome-Enabled Discovery of Anthraquinone Biosynthesis in Senna tora.</title>
        <authorList>
            <person name="Kang S.-H."/>
            <person name="Pandey R.P."/>
            <person name="Lee C.-M."/>
            <person name="Sim J.-S."/>
            <person name="Jeong J.-T."/>
            <person name="Choi B.-S."/>
            <person name="Jung M."/>
            <person name="Ginzburg D."/>
            <person name="Zhao K."/>
            <person name="Won S.Y."/>
            <person name="Oh T.-J."/>
            <person name="Yu Y."/>
            <person name="Kim N.-H."/>
            <person name="Lee O.R."/>
            <person name="Lee T.-H."/>
            <person name="Bashyal P."/>
            <person name="Kim T.-S."/>
            <person name="Lee W.-H."/>
            <person name="Kawkins C."/>
            <person name="Kim C.-K."/>
            <person name="Kim J.S."/>
            <person name="Ahn B.O."/>
            <person name="Rhee S.Y."/>
            <person name="Sohng J.K."/>
        </authorList>
    </citation>
    <scope>NUCLEOTIDE SEQUENCE</scope>
    <source>
        <tissue evidence="1">Leaf</tissue>
    </source>
</reference>
<sequence length="103" mass="11893">MAETRWKEVAFEKLEWGFEKLGVRGMRHLGVWDQQELHLGEIPTTLGQLHNLRFFMISNLKNLRLLSISKNFMSGEIPATLGHLHNLKTLYLSYNQLTGANRG</sequence>
<accession>A0A834STL3</accession>
<dbReference type="PANTHER" id="PTHR48009:SF4">
    <property type="entry name" value="LEUCINE-RICH REPEAT (LRR) FAMILY PROTEIN"/>
    <property type="match status" value="1"/>
</dbReference>
<keyword evidence="1" id="KW-0675">Receptor</keyword>
<comment type="caution">
    <text evidence="1">The sequence shown here is derived from an EMBL/GenBank/DDBJ whole genome shotgun (WGS) entry which is preliminary data.</text>
</comment>
<name>A0A834STL3_9FABA</name>
<keyword evidence="1" id="KW-0418">Kinase</keyword>
<dbReference type="AlphaFoldDB" id="A0A834STL3"/>
<dbReference type="Gene3D" id="3.80.10.10">
    <property type="entry name" value="Ribonuclease Inhibitor"/>
    <property type="match status" value="1"/>
</dbReference>
<evidence type="ECO:0000313" key="1">
    <source>
        <dbReference type="EMBL" id="KAF7810278.1"/>
    </source>
</evidence>
<dbReference type="InterPro" id="IPR053213">
    <property type="entry name" value="RLP29"/>
</dbReference>
<proteinExistence type="predicted"/>
<keyword evidence="2" id="KW-1185">Reference proteome</keyword>
<dbReference type="InterPro" id="IPR001611">
    <property type="entry name" value="Leu-rich_rpt"/>
</dbReference>
<keyword evidence="1" id="KW-0808">Transferase</keyword>
<dbReference type="OrthoDB" id="1481966at2759"/>
<dbReference type="SUPFAM" id="SSF52058">
    <property type="entry name" value="L domain-like"/>
    <property type="match status" value="1"/>
</dbReference>
<dbReference type="EMBL" id="JAAIUW010000011">
    <property type="protein sequence ID" value="KAF7810278.1"/>
    <property type="molecule type" value="Genomic_DNA"/>
</dbReference>
<dbReference type="InterPro" id="IPR032675">
    <property type="entry name" value="LRR_dom_sf"/>
</dbReference>
<evidence type="ECO:0000313" key="2">
    <source>
        <dbReference type="Proteomes" id="UP000634136"/>
    </source>
</evidence>
<dbReference type="Pfam" id="PF13855">
    <property type="entry name" value="LRR_8"/>
    <property type="match status" value="1"/>
</dbReference>
<organism evidence="1 2">
    <name type="scientific">Senna tora</name>
    <dbReference type="NCBI Taxonomy" id="362788"/>
    <lineage>
        <taxon>Eukaryota</taxon>
        <taxon>Viridiplantae</taxon>
        <taxon>Streptophyta</taxon>
        <taxon>Embryophyta</taxon>
        <taxon>Tracheophyta</taxon>
        <taxon>Spermatophyta</taxon>
        <taxon>Magnoliopsida</taxon>
        <taxon>eudicotyledons</taxon>
        <taxon>Gunneridae</taxon>
        <taxon>Pentapetalae</taxon>
        <taxon>rosids</taxon>
        <taxon>fabids</taxon>
        <taxon>Fabales</taxon>
        <taxon>Fabaceae</taxon>
        <taxon>Caesalpinioideae</taxon>
        <taxon>Cassia clade</taxon>
        <taxon>Senna</taxon>
    </lineage>
</organism>
<protein>
    <submittedName>
        <fullName evidence="1">Putative inactive leucine-rich repeat receptor-like protein kinase IMK2</fullName>
    </submittedName>
</protein>
<gene>
    <name evidence="1" type="ORF">G2W53_037021</name>
</gene>
<dbReference type="Proteomes" id="UP000634136">
    <property type="component" value="Unassembled WGS sequence"/>
</dbReference>
<dbReference type="GO" id="GO:0016301">
    <property type="term" value="F:kinase activity"/>
    <property type="evidence" value="ECO:0007669"/>
    <property type="project" value="UniProtKB-KW"/>
</dbReference>